<evidence type="ECO:0000256" key="1">
    <source>
        <dbReference type="SAM" id="Phobius"/>
    </source>
</evidence>
<sequence>MKLFIYTVIFLALVIIGYSTTVLNFDALLKGDSGTAVIVIVGGLCLIILMGILLTSRSIAEKHNS</sequence>
<dbReference type="RefSeq" id="WP_057481050.1">
    <property type="nucleotide sequence ID" value="NZ_BMWR01000008.1"/>
</dbReference>
<keyword evidence="1" id="KW-1133">Transmembrane helix</keyword>
<dbReference type="Proteomes" id="UP000051643">
    <property type="component" value="Unassembled WGS sequence"/>
</dbReference>
<keyword evidence="1" id="KW-0812">Transmembrane</keyword>
<feature type="transmembrane region" description="Helical" evidence="1">
    <location>
        <begin position="34"/>
        <end position="55"/>
    </location>
</feature>
<accession>A0A0Q9ZAG7</accession>
<proteinExistence type="predicted"/>
<keyword evidence="3" id="KW-1185">Reference proteome</keyword>
<evidence type="ECO:0000313" key="3">
    <source>
        <dbReference type="Proteomes" id="UP000051643"/>
    </source>
</evidence>
<organism evidence="2 3">
    <name type="scientific">Salegentibacter mishustinae</name>
    <dbReference type="NCBI Taxonomy" id="270918"/>
    <lineage>
        <taxon>Bacteria</taxon>
        <taxon>Pseudomonadati</taxon>
        <taxon>Bacteroidota</taxon>
        <taxon>Flavobacteriia</taxon>
        <taxon>Flavobacteriales</taxon>
        <taxon>Flavobacteriaceae</taxon>
        <taxon>Salegentibacter</taxon>
    </lineage>
</organism>
<evidence type="ECO:0000313" key="2">
    <source>
        <dbReference type="EMBL" id="KRG30029.1"/>
    </source>
</evidence>
<dbReference type="EMBL" id="LKTP01000003">
    <property type="protein sequence ID" value="KRG30029.1"/>
    <property type="molecule type" value="Genomic_DNA"/>
</dbReference>
<dbReference type="OrthoDB" id="1453319at2"/>
<reference evidence="2" key="1">
    <citation type="submission" date="2015-10" db="EMBL/GenBank/DDBJ databases">
        <title>Draft genome sequence of Salegentibacter mishustinae KCTC 12263.</title>
        <authorList>
            <person name="Lin W."/>
            <person name="Zheng Q."/>
        </authorList>
    </citation>
    <scope>NUCLEOTIDE SEQUENCE [LARGE SCALE GENOMIC DNA]</scope>
    <source>
        <strain evidence="2">KCTC 12263</strain>
    </source>
</reference>
<keyword evidence="1" id="KW-0472">Membrane</keyword>
<gene>
    <name evidence="2" type="ORF">APR42_14775</name>
</gene>
<protein>
    <submittedName>
        <fullName evidence="2">Uncharacterized protein</fullName>
    </submittedName>
</protein>
<comment type="caution">
    <text evidence="2">The sequence shown here is derived from an EMBL/GenBank/DDBJ whole genome shotgun (WGS) entry which is preliminary data.</text>
</comment>
<name>A0A0Q9ZAG7_9FLAO</name>
<dbReference type="AlphaFoldDB" id="A0A0Q9ZAG7"/>
<dbReference type="STRING" id="270918.APR42_14775"/>